<evidence type="ECO:0000313" key="2">
    <source>
        <dbReference type="Proteomes" id="UP000606720"/>
    </source>
</evidence>
<protein>
    <submittedName>
        <fullName evidence="1">Uncharacterized protein</fullName>
    </submittedName>
</protein>
<dbReference type="RefSeq" id="WP_186866921.1">
    <property type="nucleotide sequence ID" value="NZ_JACOPH010000005.1"/>
</dbReference>
<sequence>MKEEFMVNQTEQEMYFEITEESIELANQARLEQYTYGKVSVICPKCQEHPEIYTTPGGERTTITCKCGYIRNCEINF</sequence>
<accession>A0A923LNK5</accession>
<dbReference type="EMBL" id="JACOPH010000005">
    <property type="protein sequence ID" value="MBC5714185.1"/>
    <property type="molecule type" value="Genomic_DNA"/>
</dbReference>
<dbReference type="AlphaFoldDB" id="A0A923LNK5"/>
<reference evidence="1" key="1">
    <citation type="submission" date="2020-08" db="EMBL/GenBank/DDBJ databases">
        <title>Genome public.</title>
        <authorList>
            <person name="Liu C."/>
            <person name="Sun Q."/>
        </authorList>
    </citation>
    <scope>NUCLEOTIDE SEQUENCE</scope>
    <source>
        <strain evidence="1">BX1005</strain>
    </source>
</reference>
<keyword evidence="2" id="KW-1185">Reference proteome</keyword>
<proteinExistence type="predicted"/>
<comment type="caution">
    <text evidence="1">The sequence shown here is derived from an EMBL/GenBank/DDBJ whole genome shotgun (WGS) entry which is preliminary data.</text>
</comment>
<organism evidence="1 2">
    <name type="scientific">Roseburia zhanii</name>
    <dbReference type="NCBI Taxonomy" id="2763064"/>
    <lineage>
        <taxon>Bacteria</taxon>
        <taxon>Bacillati</taxon>
        <taxon>Bacillota</taxon>
        <taxon>Clostridia</taxon>
        <taxon>Lachnospirales</taxon>
        <taxon>Lachnospiraceae</taxon>
        <taxon>Roseburia</taxon>
    </lineage>
</organism>
<name>A0A923LNK5_9FIRM</name>
<dbReference type="Proteomes" id="UP000606720">
    <property type="component" value="Unassembled WGS sequence"/>
</dbReference>
<gene>
    <name evidence="1" type="ORF">H8S17_08190</name>
</gene>
<evidence type="ECO:0000313" key="1">
    <source>
        <dbReference type="EMBL" id="MBC5714185.1"/>
    </source>
</evidence>